<organism evidence="20 21">
    <name type="scientific">Zygosaccharomyces bailii (strain CLIB 213 / ATCC 58445 / CBS 680 / BCRC 21525 / NBRC 1098 / NCYC 1416 / NRRL Y-2227)</name>
    <dbReference type="NCBI Taxonomy" id="1333698"/>
    <lineage>
        <taxon>Eukaryota</taxon>
        <taxon>Fungi</taxon>
        <taxon>Dikarya</taxon>
        <taxon>Ascomycota</taxon>
        <taxon>Saccharomycotina</taxon>
        <taxon>Saccharomycetes</taxon>
        <taxon>Saccharomycetales</taxon>
        <taxon>Saccharomycetaceae</taxon>
        <taxon>Zygosaccharomyces</taxon>
    </lineage>
</organism>
<feature type="domain" description="HMA" evidence="19">
    <location>
        <begin position="2"/>
        <end position="68"/>
    </location>
</feature>
<dbReference type="Pfam" id="PF00122">
    <property type="entry name" value="E1-E2_ATPase"/>
    <property type="match status" value="1"/>
</dbReference>
<keyword evidence="5 18" id="KW-0812">Transmembrane</keyword>
<dbReference type="PRINTS" id="PR00119">
    <property type="entry name" value="CATATPASE"/>
</dbReference>
<dbReference type="FunFam" id="3.30.70.100:FF:000043">
    <property type="entry name" value="Copper-transporting ATPase 2"/>
    <property type="match status" value="1"/>
</dbReference>
<comment type="similarity">
    <text evidence="2 18">Belongs to the cation transport ATPase (P-type) (TC 3.A.3) family. Type IB subfamily.</text>
</comment>
<dbReference type="SUPFAM" id="SSF56784">
    <property type="entry name" value="HAD-like"/>
    <property type="match status" value="1"/>
</dbReference>
<dbReference type="EMBL" id="HG316456">
    <property type="protein sequence ID" value="CDF88819.1"/>
    <property type="molecule type" value="Genomic_DNA"/>
</dbReference>
<evidence type="ECO:0000256" key="10">
    <source>
        <dbReference type="ARBA" id="ARBA00022840"/>
    </source>
</evidence>
<keyword evidence="13 18" id="KW-1133">Transmembrane helix</keyword>
<dbReference type="GO" id="GO:0055070">
    <property type="term" value="P:copper ion homeostasis"/>
    <property type="evidence" value="ECO:0007669"/>
    <property type="project" value="TreeGrafter"/>
</dbReference>
<proteinExistence type="inferred from homology"/>
<dbReference type="GO" id="GO:0016887">
    <property type="term" value="F:ATP hydrolysis activity"/>
    <property type="evidence" value="ECO:0007669"/>
    <property type="project" value="InterPro"/>
</dbReference>
<dbReference type="InterPro" id="IPR001757">
    <property type="entry name" value="P_typ_ATPase"/>
</dbReference>
<dbReference type="GO" id="GO:0005507">
    <property type="term" value="F:copper ion binding"/>
    <property type="evidence" value="ECO:0007669"/>
    <property type="project" value="InterPro"/>
</dbReference>
<dbReference type="OrthoDB" id="432719at2759"/>
<dbReference type="GO" id="GO:0030003">
    <property type="term" value="P:intracellular monoatomic cation homeostasis"/>
    <property type="evidence" value="ECO:0007669"/>
    <property type="project" value="UniProtKB-ARBA"/>
</dbReference>
<evidence type="ECO:0000259" key="19">
    <source>
        <dbReference type="PROSITE" id="PS50846"/>
    </source>
</evidence>
<feature type="transmembrane region" description="Helical" evidence="18">
    <location>
        <begin position="367"/>
        <end position="385"/>
    </location>
</feature>
<dbReference type="InterPro" id="IPR036163">
    <property type="entry name" value="HMA_dom_sf"/>
</dbReference>
<dbReference type="InterPro" id="IPR036412">
    <property type="entry name" value="HAD-like_sf"/>
</dbReference>
<keyword evidence="7" id="KW-0677">Repeat</keyword>
<feature type="transmembrane region" description="Helical" evidence="18">
    <location>
        <begin position="254"/>
        <end position="280"/>
    </location>
</feature>
<dbReference type="InterPro" id="IPR027256">
    <property type="entry name" value="P-typ_ATPase_IB"/>
</dbReference>
<evidence type="ECO:0000256" key="16">
    <source>
        <dbReference type="ARBA" id="ARBA00023136"/>
    </source>
</evidence>
<keyword evidence="14" id="KW-0186">Copper</keyword>
<dbReference type="SUPFAM" id="SSF81665">
    <property type="entry name" value="Calcium ATPase, transmembrane domain M"/>
    <property type="match status" value="1"/>
</dbReference>
<name>A0A8J2X746_ZYGB2</name>
<keyword evidence="4" id="KW-0813">Transport</keyword>
<feature type="transmembrane region" description="Helical" evidence="18">
    <location>
        <begin position="300"/>
        <end position="322"/>
    </location>
</feature>
<keyword evidence="10 18" id="KW-0067">ATP-binding</keyword>
<feature type="transmembrane region" description="Helical" evidence="18">
    <location>
        <begin position="519"/>
        <end position="547"/>
    </location>
</feature>
<evidence type="ECO:0000256" key="11">
    <source>
        <dbReference type="ARBA" id="ARBA00022842"/>
    </source>
</evidence>
<evidence type="ECO:0000256" key="1">
    <source>
        <dbReference type="ARBA" id="ARBA00004127"/>
    </source>
</evidence>
<dbReference type="GO" id="GO:0005524">
    <property type="term" value="F:ATP binding"/>
    <property type="evidence" value="ECO:0007669"/>
    <property type="project" value="UniProtKB-UniRule"/>
</dbReference>
<keyword evidence="11" id="KW-0460">Magnesium</keyword>
<dbReference type="InterPro" id="IPR059000">
    <property type="entry name" value="ATPase_P-type_domA"/>
</dbReference>
<protein>
    <recommendedName>
        <fullName evidence="3">P-type Cu(+) transporter</fullName>
        <ecNumber evidence="3">7.2.2.8</ecNumber>
    </recommendedName>
    <alternativeName>
        <fullName evidence="17">Cu(2+)-ATPase</fullName>
    </alternativeName>
</protein>
<dbReference type="GO" id="GO:0012505">
    <property type="term" value="C:endomembrane system"/>
    <property type="evidence" value="ECO:0007669"/>
    <property type="project" value="UniProtKB-SubCell"/>
</dbReference>
<feature type="domain" description="HMA" evidence="19">
    <location>
        <begin position="78"/>
        <end position="144"/>
    </location>
</feature>
<dbReference type="InterPro" id="IPR018303">
    <property type="entry name" value="ATPase_P-typ_P_site"/>
</dbReference>
<dbReference type="InterPro" id="IPR044492">
    <property type="entry name" value="P_typ_ATPase_HD_dom"/>
</dbReference>
<dbReference type="PANTHER" id="PTHR43520">
    <property type="entry name" value="ATP7, ISOFORM B"/>
    <property type="match status" value="1"/>
</dbReference>
<dbReference type="PROSITE" id="PS01047">
    <property type="entry name" value="HMA_1"/>
    <property type="match status" value="2"/>
</dbReference>
<dbReference type="FunFam" id="3.30.70.100:FF:000001">
    <property type="entry name" value="ATPase copper transporting beta"/>
    <property type="match status" value="1"/>
</dbReference>
<keyword evidence="8 18" id="KW-0547">Nucleotide-binding</keyword>
<reference evidence="21" key="1">
    <citation type="journal article" date="2013" name="Genome Announc.">
        <title>Genome sequence of the food spoilage yeast Zygosaccharomyces bailii CLIB 213(T).</title>
        <authorList>
            <person name="Galeote V."/>
            <person name="Bigey F."/>
            <person name="Devillers H."/>
            <person name="Neuveglise C."/>
            <person name="Dequin S."/>
        </authorList>
    </citation>
    <scope>NUCLEOTIDE SEQUENCE [LARGE SCALE GENOMIC DNA]</scope>
    <source>
        <strain evidence="21">CLIB 213 / ATCC 58445 / CBS 680 / CCRC 21525 / NBRC 1098 / NCYC 1416 / NRRL Y-2227</strain>
    </source>
</reference>
<dbReference type="InterPro" id="IPR023299">
    <property type="entry name" value="ATPase_P-typ_cyto_dom_N"/>
</dbReference>
<dbReference type="AlphaFoldDB" id="A0A8J2X746"/>
<evidence type="ECO:0000256" key="9">
    <source>
        <dbReference type="ARBA" id="ARBA00022796"/>
    </source>
</evidence>
<dbReference type="InterPro" id="IPR008250">
    <property type="entry name" value="ATPase_P-typ_transduc_dom_A_sf"/>
</dbReference>
<dbReference type="FunFam" id="2.70.150.10:FF:000002">
    <property type="entry name" value="Copper-transporting ATPase 1, putative"/>
    <property type="match status" value="1"/>
</dbReference>
<dbReference type="InterPro" id="IPR017969">
    <property type="entry name" value="Heavy-metal-associated_CS"/>
</dbReference>
<dbReference type="Gene3D" id="2.70.150.10">
    <property type="entry name" value="Calcium-transporting ATPase, cytoplasmic transduction domain A"/>
    <property type="match status" value="1"/>
</dbReference>
<dbReference type="PROSITE" id="PS50846">
    <property type="entry name" value="HMA_2"/>
    <property type="match status" value="2"/>
</dbReference>
<dbReference type="NCBIfam" id="TIGR01525">
    <property type="entry name" value="ATPase-IB_hvy"/>
    <property type="match status" value="1"/>
</dbReference>
<dbReference type="Proteomes" id="UP000019375">
    <property type="component" value="Unassembled WGS sequence"/>
</dbReference>
<evidence type="ECO:0000256" key="2">
    <source>
        <dbReference type="ARBA" id="ARBA00006024"/>
    </source>
</evidence>
<dbReference type="InterPro" id="IPR023214">
    <property type="entry name" value="HAD_sf"/>
</dbReference>
<evidence type="ECO:0000256" key="12">
    <source>
        <dbReference type="ARBA" id="ARBA00022967"/>
    </source>
</evidence>
<dbReference type="SUPFAM" id="SSF81653">
    <property type="entry name" value="Calcium ATPase, transduction domain A"/>
    <property type="match status" value="1"/>
</dbReference>
<keyword evidence="21" id="KW-1185">Reference proteome</keyword>
<dbReference type="PROSITE" id="PS00154">
    <property type="entry name" value="ATPASE_E1_E2"/>
    <property type="match status" value="1"/>
</dbReference>
<feature type="transmembrane region" description="Helical" evidence="18">
    <location>
        <begin position="887"/>
        <end position="910"/>
    </location>
</feature>
<evidence type="ECO:0000256" key="18">
    <source>
        <dbReference type="RuleBase" id="RU362081"/>
    </source>
</evidence>
<gene>
    <name evidence="20" type="ORF">BN860_02630g</name>
</gene>
<evidence type="ECO:0000256" key="5">
    <source>
        <dbReference type="ARBA" id="ARBA00022692"/>
    </source>
</evidence>
<dbReference type="CDD" id="cd02094">
    <property type="entry name" value="P-type_ATPase_Cu-like"/>
    <property type="match status" value="1"/>
</dbReference>
<dbReference type="Gene3D" id="3.30.70.100">
    <property type="match status" value="2"/>
</dbReference>
<evidence type="ECO:0000256" key="4">
    <source>
        <dbReference type="ARBA" id="ARBA00022448"/>
    </source>
</evidence>
<dbReference type="SUPFAM" id="SSF55008">
    <property type="entry name" value="HMA, heavy metal-associated domain"/>
    <property type="match status" value="2"/>
</dbReference>
<evidence type="ECO:0000256" key="7">
    <source>
        <dbReference type="ARBA" id="ARBA00022737"/>
    </source>
</evidence>
<evidence type="ECO:0000256" key="17">
    <source>
        <dbReference type="ARBA" id="ARBA00080126"/>
    </source>
</evidence>
<dbReference type="CDD" id="cd00371">
    <property type="entry name" value="HMA"/>
    <property type="match status" value="2"/>
</dbReference>
<keyword evidence="9" id="KW-0187">Copper transport</keyword>
<sequence>MRQVTFTVGGMTCGACVNTVKKQVGGIPGVVDCQVSLMTNECHIKYKEDECDAAKVVDAVEDCGFECHLAAGPERVLAEGILTVQGMTCGSCVSSVTQQVEKLDGVSRAVVSLMTEECHVEYDSSKLSIQDIKEVIDDSGFDATVVSAQQCSQAKVKRATFHIYGVSWDKPVEAVNEEFQALVFDGVQSAEYSQVNGLAMATFSYAQNVCGVRDIAHRISNLGYEGTISSSFDNSTQMKLLAGIKEIQFWRRNCLIASILAILTMSLYMGVPMLLPSFIGHHHFPYRETFFLKGLYYRDVFGWVIATYLQITLGGYFYVAFWKSLKHGTGTMDTLVCTSTTCAYVFSIYSIVLNVVHPSENGKLPNVIFDTSVMLFAFISLGKLLEHRAKSATSTALSKLISLTPSSCMILGPDNEPFEVPIDLLQPDDVVEVMPGKRIPADGIVTEGETEIDESLITGESLPIVKKTGSSVIAGSINGPGHFYFKATGVGDESKLANIIRIMKQAQLRKPPIQRYADFLASIFVPSIMVLTLCTFAMWFVLSNLIADSLPALKSGKGRFYMCFQTAISVVIVACPCALGLAAPTAIMVGTGVGAEHQVLIKGGDIMEKFNNVGKFVFDKTGTLTTGSMSVQNFVLEPSQQLTAEVLACLRACELISEHPVAKSIVGYCAQISQDSNMNAVVLHSKIIVGKGVECLCELQGERHKLLIGKQSLMPAGWQAPEADSPQHGFTLSYLCVDDVVIGRFEITDEVKRDAYDTVNYLIDKGYGVYMVTGDTQGSALKVARQLGIEEEHVFSEVTPSGKSQIVEQLQRNSTDGIVFVGDGINDSPVLVTSDIGVSISTGTDVAMEAADVVILCDEDRTNATLRGLLYALDISRKTFYRVKLNLFWALCYNMFMIPISMGVLLPWGITLPPMAAGFAMAMSSVSVVLSSLALKNWKPEHLYRSRRKHVHQARRSMLSGLFSRHSNSARDDDIELQVRMLP</sequence>
<dbReference type="GO" id="GO:0140581">
    <property type="term" value="F:P-type monovalent copper transporter activity"/>
    <property type="evidence" value="ECO:0007669"/>
    <property type="project" value="UniProtKB-EC"/>
</dbReference>
<keyword evidence="16 18" id="KW-0472">Membrane</keyword>
<dbReference type="NCBIfam" id="TIGR01494">
    <property type="entry name" value="ATPase_P-type"/>
    <property type="match status" value="1"/>
</dbReference>
<dbReference type="InterPro" id="IPR023298">
    <property type="entry name" value="ATPase_P-typ_TM_dom_sf"/>
</dbReference>
<evidence type="ECO:0000256" key="14">
    <source>
        <dbReference type="ARBA" id="ARBA00023008"/>
    </source>
</evidence>
<accession>A0A8J2X746</accession>
<feature type="transmembrane region" description="Helical" evidence="18">
    <location>
        <begin position="916"/>
        <end position="938"/>
    </location>
</feature>
<dbReference type="Pfam" id="PF00702">
    <property type="entry name" value="Hydrolase"/>
    <property type="match status" value="1"/>
</dbReference>
<dbReference type="SFLD" id="SFLDS00003">
    <property type="entry name" value="Haloacid_Dehalogenase"/>
    <property type="match status" value="1"/>
</dbReference>
<dbReference type="Pfam" id="PF00403">
    <property type="entry name" value="HMA"/>
    <property type="match status" value="2"/>
</dbReference>
<feature type="transmembrane region" description="Helical" evidence="18">
    <location>
        <begin position="334"/>
        <end position="355"/>
    </location>
</feature>
<dbReference type="GO" id="GO:0043682">
    <property type="term" value="F:P-type divalent copper transporter activity"/>
    <property type="evidence" value="ECO:0007669"/>
    <property type="project" value="TreeGrafter"/>
</dbReference>
<evidence type="ECO:0000256" key="6">
    <source>
        <dbReference type="ARBA" id="ARBA00022723"/>
    </source>
</evidence>
<evidence type="ECO:0000256" key="3">
    <source>
        <dbReference type="ARBA" id="ARBA00012517"/>
    </source>
</evidence>
<dbReference type="GO" id="GO:0016020">
    <property type="term" value="C:membrane"/>
    <property type="evidence" value="ECO:0007669"/>
    <property type="project" value="UniProtKB-SubCell"/>
</dbReference>
<feature type="transmembrane region" description="Helical" evidence="18">
    <location>
        <begin position="559"/>
        <end position="582"/>
    </location>
</feature>
<keyword evidence="15" id="KW-0406">Ion transport</keyword>
<keyword evidence="12" id="KW-1278">Translocase</keyword>
<dbReference type="SFLD" id="SFLDF00027">
    <property type="entry name" value="p-type_atpase"/>
    <property type="match status" value="1"/>
</dbReference>
<dbReference type="InterPro" id="IPR006122">
    <property type="entry name" value="HMA_Cu_ion-bd"/>
</dbReference>
<evidence type="ECO:0000256" key="13">
    <source>
        <dbReference type="ARBA" id="ARBA00022989"/>
    </source>
</evidence>
<dbReference type="Gene3D" id="3.40.50.1000">
    <property type="entry name" value="HAD superfamily/HAD-like"/>
    <property type="match status" value="1"/>
</dbReference>
<dbReference type="EC" id="7.2.2.8" evidence="3"/>
<dbReference type="PANTHER" id="PTHR43520:SF8">
    <property type="entry name" value="P-TYPE CU(+) TRANSPORTER"/>
    <property type="match status" value="1"/>
</dbReference>
<evidence type="ECO:0000313" key="21">
    <source>
        <dbReference type="Proteomes" id="UP000019375"/>
    </source>
</evidence>
<keyword evidence="6 18" id="KW-0479">Metal-binding</keyword>
<evidence type="ECO:0000313" key="20">
    <source>
        <dbReference type="EMBL" id="CDF88819.1"/>
    </source>
</evidence>
<evidence type="ECO:0000256" key="15">
    <source>
        <dbReference type="ARBA" id="ARBA00023065"/>
    </source>
</evidence>
<dbReference type="NCBIfam" id="TIGR00003">
    <property type="entry name" value="copper ion binding protein"/>
    <property type="match status" value="2"/>
</dbReference>
<dbReference type="Gene3D" id="3.40.1110.10">
    <property type="entry name" value="Calcium-transporting ATPase, cytoplasmic domain N"/>
    <property type="match status" value="1"/>
</dbReference>
<evidence type="ECO:0000256" key="8">
    <source>
        <dbReference type="ARBA" id="ARBA00022741"/>
    </source>
</evidence>
<dbReference type="SFLD" id="SFLDG00002">
    <property type="entry name" value="C1.7:_P-type_atpase_like"/>
    <property type="match status" value="1"/>
</dbReference>
<dbReference type="InterPro" id="IPR006121">
    <property type="entry name" value="HMA_dom"/>
</dbReference>
<comment type="subcellular location">
    <subcellularLocation>
        <location evidence="1">Endomembrane system</location>
        <topology evidence="1">Multi-pass membrane protein</topology>
    </subcellularLocation>
    <subcellularLocation>
        <location evidence="18">Membrane</location>
    </subcellularLocation>
</comment>